<feature type="domain" description="HDOD" evidence="1">
    <location>
        <begin position="23"/>
        <end position="219"/>
    </location>
</feature>
<dbReference type="AlphaFoldDB" id="A0A0P0RP58"/>
<proteinExistence type="predicted"/>
<dbReference type="Proteomes" id="UP000019146">
    <property type="component" value="Plasmid unnamed"/>
</dbReference>
<dbReference type="SUPFAM" id="SSF109604">
    <property type="entry name" value="HD-domain/PDEase-like"/>
    <property type="match status" value="1"/>
</dbReference>
<dbReference type="InterPro" id="IPR013976">
    <property type="entry name" value="HDOD"/>
</dbReference>
<dbReference type="RefSeq" id="WP_035994034.1">
    <property type="nucleotide sequence ID" value="NZ_CP012748.1"/>
</dbReference>
<organism evidence="2 3">
    <name type="scientific">Paraburkholderia caribensis MBA4</name>
    <dbReference type="NCBI Taxonomy" id="1323664"/>
    <lineage>
        <taxon>Bacteria</taxon>
        <taxon>Pseudomonadati</taxon>
        <taxon>Pseudomonadota</taxon>
        <taxon>Betaproteobacteria</taxon>
        <taxon>Burkholderiales</taxon>
        <taxon>Burkholderiaceae</taxon>
        <taxon>Paraburkholderia</taxon>
    </lineage>
</organism>
<dbReference type="InterPro" id="IPR052340">
    <property type="entry name" value="RNase_Y/CdgJ"/>
</dbReference>
<dbReference type="PANTHER" id="PTHR33525">
    <property type="match status" value="1"/>
</dbReference>
<keyword evidence="2" id="KW-0614">Plasmid</keyword>
<dbReference type="EMBL" id="CP012748">
    <property type="protein sequence ID" value="ALL70527.1"/>
    <property type="molecule type" value="Genomic_DNA"/>
</dbReference>
<reference evidence="2 3" key="1">
    <citation type="journal article" date="2014" name="Genome Announc.">
        <title>Draft Genome Sequence of the Haloacid-Degrading Burkholderia caribensis Strain MBA4.</title>
        <authorList>
            <person name="Pan Y."/>
            <person name="Kong K.F."/>
            <person name="Tsang J.S."/>
        </authorList>
    </citation>
    <scope>NUCLEOTIDE SEQUENCE [LARGE SCALE GENOMIC DNA]</scope>
    <source>
        <strain evidence="2 3">MBA4</strain>
        <plasmid evidence="3">Plasmid</plasmid>
    </source>
</reference>
<sequence>MSPVVKSELLEKLWARMSERGDFPMLSQALRTTVSAMNNDDLDFTSLVQVVLSDVGLTQKVLRLANSAMYVAFGGNITTVTRALMVLGMDTVGHLVVGMKIVDHFHHSAPHRIDAKLELNRALLCGTVARRITEGVDLRVAEEAVVCALMRQVGRLLVAFYLESEWDRLRRTAATDQIDDSEACAQLLGVSFEDIGSEAARRWRLPETISAGMQAIGTASDEPLSEQVRWLRAVNSYSTEVANVLVTQPPGDELERCLAELASLYSDALRIDAARLGALSAALIDEESNEGLMQEISELRAHADAIVRTGKSAQARLSAGLEDLRALPSGKALLPVLTLASETILAGLSMSRTLVFVRQADARYHARIGFGPDMERMLPTLSFGAGFQPDVFHLAIANPVGIFIENAHEPRMEARLPDWFKAHLADAQAFVLLPVKSNDTTVALAYGDWTDVQAVHKITQPEMAILNELTRELSRFFFGANLEQAEML</sequence>
<dbReference type="PROSITE" id="PS51833">
    <property type="entry name" value="HDOD"/>
    <property type="match status" value="1"/>
</dbReference>
<geneLocation type="plasmid" evidence="3"/>
<dbReference type="Pfam" id="PF08668">
    <property type="entry name" value="HDOD"/>
    <property type="match status" value="1"/>
</dbReference>
<evidence type="ECO:0000313" key="3">
    <source>
        <dbReference type="Proteomes" id="UP000019146"/>
    </source>
</evidence>
<evidence type="ECO:0000313" key="2">
    <source>
        <dbReference type="EMBL" id="ALL70527.1"/>
    </source>
</evidence>
<gene>
    <name evidence="2" type="ORF">K788_0001136</name>
</gene>
<evidence type="ECO:0000259" key="1">
    <source>
        <dbReference type="PROSITE" id="PS51833"/>
    </source>
</evidence>
<dbReference type="GeneID" id="69973988"/>
<protein>
    <submittedName>
        <fullName evidence="2">Putative signal transduction protein</fullName>
    </submittedName>
</protein>
<dbReference type="PANTHER" id="PTHR33525:SF3">
    <property type="entry name" value="RIBONUCLEASE Y"/>
    <property type="match status" value="1"/>
</dbReference>
<dbReference type="Gene3D" id="1.10.3210.10">
    <property type="entry name" value="Hypothetical protein af1432"/>
    <property type="match status" value="1"/>
</dbReference>
<dbReference type="KEGG" id="bcai:K788_0001136"/>
<accession>A0A0P0RP58</accession>
<name>A0A0P0RP58_9BURK</name>